<dbReference type="PANTHER" id="PTHR30222">
    <property type="entry name" value="SPERMIDINE/PUTRESCINE-BINDING PERIPLASMIC PROTEIN"/>
    <property type="match status" value="1"/>
</dbReference>
<dbReference type="RefSeq" id="WP_142494508.1">
    <property type="nucleotide sequence ID" value="NZ_FXTO01000030.1"/>
</dbReference>
<dbReference type="OrthoDB" id="9812255at2"/>
<accession>A0A521FHU2</accession>
<dbReference type="Pfam" id="PF13343">
    <property type="entry name" value="SBP_bac_6"/>
    <property type="match status" value="1"/>
</dbReference>
<evidence type="ECO:0000313" key="2">
    <source>
        <dbReference type="EMBL" id="SMO95705.1"/>
    </source>
</evidence>
<dbReference type="Gene3D" id="3.40.190.10">
    <property type="entry name" value="Periplasmic binding protein-like II"/>
    <property type="match status" value="2"/>
</dbReference>
<dbReference type="AlphaFoldDB" id="A0A521FHU2"/>
<evidence type="ECO:0000313" key="3">
    <source>
        <dbReference type="Proteomes" id="UP000316030"/>
    </source>
</evidence>
<dbReference type="Proteomes" id="UP000316030">
    <property type="component" value="Unassembled WGS sequence"/>
</dbReference>
<proteinExistence type="predicted"/>
<reference evidence="2 3" key="1">
    <citation type="submission" date="2017-05" db="EMBL/GenBank/DDBJ databases">
        <authorList>
            <person name="Varghese N."/>
            <person name="Submissions S."/>
        </authorList>
    </citation>
    <scope>NUCLEOTIDE SEQUENCE [LARGE SCALE GENOMIC DNA]</scope>
    <source>
        <strain evidence="2 3">DSM 29506</strain>
    </source>
</reference>
<sequence length="398" mass="44989">MTDEPIRILTTEIQPWRLLQARAEADLGFSLEFIELDFNSAQRLAALDPSSYDVYDQCFHNLDIVWHWRAVQAIDTRRIQQWDKLDEFPRLCGVQGRQGMGDVPASRLFVQQDMTLSDNPTGQISMLPTFYNFDSFAVEASALDVDTTVTSWSALVDPEWAGRVALVDEPAIGLFDLAMALSASGQMQFEDMGNMTVGEIDALVAHAMTLIQNGHFSPFWLRADEPAERFLNGELSLASIWSPTIVEMKRLGVKVRQARPKEGYRAWHGGMCLSRNLSGQKLDRAYEWLNWYLDGYAGALVARQGYYMSVPEQVRAHLPKADWDYWYEGLPAQHDLDDVAGRPAIKAGEIRSGGSRLDRASHIAIWNSTMDEHNYVVRRWNELVSLAASKGRAQRRAS</sequence>
<evidence type="ECO:0000256" key="1">
    <source>
        <dbReference type="ARBA" id="ARBA00022729"/>
    </source>
</evidence>
<dbReference type="SUPFAM" id="SSF53850">
    <property type="entry name" value="Periplasmic binding protein-like II"/>
    <property type="match status" value="1"/>
</dbReference>
<keyword evidence="3" id="KW-1185">Reference proteome</keyword>
<gene>
    <name evidence="2" type="ORF">SAMN06265173_13030</name>
</gene>
<organism evidence="2 3">
    <name type="scientific">Thalassovita litoralis</name>
    <dbReference type="NCBI Taxonomy" id="1010611"/>
    <lineage>
        <taxon>Bacteria</taxon>
        <taxon>Pseudomonadati</taxon>
        <taxon>Pseudomonadota</taxon>
        <taxon>Alphaproteobacteria</taxon>
        <taxon>Rhodobacterales</taxon>
        <taxon>Roseobacteraceae</taxon>
        <taxon>Thalassovita</taxon>
    </lineage>
</organism>
<name>A0A521FHU2_9RHOB</name>
<dbReference type="EMBL" id="FXTO01000030">
    <property type="protein sequence ID" value="SMO95705.1"/>
    <property type="molecule type" value="Genomic_DNA"/>
</dbReference>
<keyword evidence="1" id="KW-0732">Signal</keyword>
<protein>
    <submittedName>
        <fullName evidence="2">Putative spermidine/putrescine transport system substrate-binding protein</fullName>
    </submittedName>
</protein>
<dbReference type="PANTHER" id="PTHR30222:SF17">
    <property type="entry name" value="SPERMIDINE_PUTRESCINE-BINDING PERIPLASMIC PROTEIN"/>
    <property type="match status" value="1"/>
</dbReference>